<proteinExistence type="predicted"/>
<reference evidence="1" key="1">
    <citation type="submission" date="2018-05" db="EMBL/GenBank/DDBJ databases">
        <authorList>
            <person name="Lanie J.A."/>
            <person name="Ng W.-L."/>
            <person name="Kazmierczak K.M."/>
            <person name="Andrzejewski T.M."/>
            <person name="Davidsen T.M."/>
            <person name="Wayne K.J."/>
            <person name="Tettelin H."/>
            <person name="Glass J.I."/>
            <person name="Rusch D."/>
            <person name="Podicherti R."/>
            <person name="Tsui H.-C.T."/>
            <person name="Winkler M.E."/>
        </authorList>
    </citation>
    <scope>NUCLEOTIDE SEQUENCE</scope>
</reference>
<dbReference type="AlphaFoldDB" id="A0A382HU63"/>
<gene>
    <name evidence="1" type="ORF">METZ01_LOCUS243301</name>
</gene>
<dbReference type="EMBL" id="UINC01063136">
    <property type="protein sequence ID" value="SVB90447.1"/>
    <property type="molecule type" value="Genomic_DNA"/>
</dbReference>
<protein>
    <submittedName>
        <fullName evidence="1">Uncharacterized protein</fullName>
    </submittedName>
</protein>
<sequence>MTKRTMPICCDTEQYKLIEKYAKKRGMINASQAVEKILEEIK</sequence>
<name>A0A382HU63_9ZZZZ</name>
<evidence type="ECO:0000313" key="1">
    <source>
        <dbReference type="EMBL" id="SVB90447.1"/>
    </source>
</evidence>
<organism evidence="1">
    <name type="scientific">marine metagenome</name>
    <dbReference type="NCBI Taxonomy" id="408172"/>
    <lineage>
        <taxon>unclassified sequences</taxon>
        <taxon>metagenomes</taxon>
        <taxon>ecological metagenomes</taxon>
    </lineage>
</organism>
<accession>A0A382HU63</accession>